<evidence type="ECO:0000256" key="3">
    <source>
        <dbReference type="PROSITE-ProRule" id="PRU00023"/>
    </source>
</evidence>
<evidence type="ECO:0000256" key="2">
    <source>
        <dbReference type="ARBA" id="ARBA00023043"/>
    </source>
</evidence>
<sequence>MHQAYLDWKYCLKIDEDNNMPIHVAVLNDDCDMLRRHCIALKARNISIDTMDGENMTALQLAAYSGFTQCIHILLEQGADVLVRTDDGQTLLHIAAEGDMENIAVLLDHCVKHARSLLKECEELWKPEMECKPEDELAMCLLQHLSTSCDEQDPKISNETGVNVISLLSDIQMPSLHEVFAQTTLKSDCHTSFDKFMLVKTPSGIDYRHISNSKQEANGTLYGNDKFIKNNDKIISNNEKDVIGIVNNVLGILNSKNFNSDKNNYDLIVTDDVNESSLNRINLSHEANGTLYGNDKFIKNNDKIISNNYKDVLGILNSKNFNSDKNNYDLIVTDDVNESSLNRINLSHEANGTLYGNDKFIKNNDKIISNNEKDVIGIVNCKNVNSDKNNYDLIVTDDINETSLDIINLSNSLTESHKVSDNLIKSNTIHAGDTAKTFNVANIKNVISKCNGSNTSDYIKTANKVTVKNLMISDNAEDKFKRSKIIKINNPKLKEHRFQTIKRCVKRSSENDLVVAEESKVSSNGC</sequence>
<dbReference type="AlphaFoldDB" id="A0A5E4QSC8"/>
<dbReference type="InterPro" id="IPR036770">
    <property type="entry name" value="Ankyrin_rpt-contain_sf"/>
</dbReference>
<dbReference type="SUPFAM" id="SSF48403">
    <property type="entry name" value="Ankyrin repeat"/>
    <property type="match status" value="1"/>
</dbReference>
<dbReference type="EMBL" id="FZQP02005266">
    <property type="protein sequence ID" value="VVD01266.1"/>
    <property type="molecule type" value="Genomic_DNA"/>
</dbReference>
<dbReference type="Proteomes" id="UP000324832">
    <property type="component" value="Unassembled WGS sequence"/>
</dbReference>
<evidence type="ECO:0000313" key="4">
    <source>
        <dbReference type="EMBL" id="VVD01266.1"/>
    </source>
</evidence>
<organism evidence="4 5">
    <name type="scientific">Leptidea sinapis</name>
    <dbReference type="NCBI Taxonomy" id="189913"/>
    <lineage>
        <taxon>Eukaryota</taxon>
        <taxon>Metazoa</taxon>
        <taxon>Ecdysozoa</taxon>
        <taxon>Arthropoda</taxon>
        <taxon>Hexapoda</taxon>
        <taxon>Insecta</taxon>
        <taxon>Pterygota</taxon>
        <taxon>Neoptera</taxon>
        <taxon>Endopterygota</taxon>
        <taxon>Lepidoptera</taxon>
        <taxon>Glossata</taxon>
        <taxon>Ditrysia</taxon>
        <taxon>Papilionoidea</taxon>
        <taxon>Pieridae</taxon>
        <taxon>Dismorphiinae</taxon>
        <taxon>Leptidea</taxon>
    </lineage>
</organism>
<keyword evidence="2 3" id="KW-0040">ANK repeat</keyword>
<dbReference type="PROSITE" id="PS50088">
    <property type="entry name" value="ANK_REPEAT"/>
    <property type="match status" value="1"/>
</dbReference>
<evidence type="ECO:0000313" key="5">
    <source>
        <dbReference type="Proteomes" id="UP000324832"/>
    </source>
</evidence>
<dbReference type="PANTHER" id="PTHR24161">
    <property type="entry name" value="ANK_REP_REGION DOMAIN-CONTAINING PROTEIN-RELATED"/>
    <property type="match status" value="1"/>
</dbReference>
<keyword evidence="1" id="KW-0677">Repeat</keyword>
<dbReference type="SMART" id="SM00248">
    <property type="entry name" value="ANK"/>
    <property type="match status" value="3"/>
</dbReference>
<protein>
    <submittedName>
        <fullName evidence="4">Uncharacterized protein</fullName>
    </submittedName>
</protein>
<accession>A0A5E4QSC8</accession>
<gene>
    <name evidence="4" type="ORF">LSINAPIS_LOCUS11724</name>
</gene>
<proteinExistence type="predicted"/>
<evidence type="ECO:0000256" key="1">
    <source>
        <dbReference type="ARBA" id="ARBA00022737"/>
    </source>
</evidence>
<keyword evidence="5" id="KW-1185">Reference proteome</keyword>
<feature type="repeat" description="ANK" evidence="3">
    <location>
        <begin position="54"/>
        <end position="86"/>
    </location>
</feature>
<reference evidence="4 5" key="1">
    <citation type="submission" date="2017-07" db="EMBL/GenBank/DDBJ databases">
        <authorList>
            <person name="Talla V."/>
            <person name="Backstrom N."/>
        </authorList>
    </citation>
    <scope>NUCLEOTIDE SEQUENCE [LARGE SCALE GENOMIC DNA]</scope>
</reference>
<dbReference type="PANTHER" id="PTHR24161:SF122">
    <property type="match status" value="1"/>
</dbReference>
<dbReference type="PROSITE" id="PS50297">
    <property type="entry name" value="ANK_REP_REGION"/>
    <property type="match status" value="1"/>
</dbReference>
<dbReference type="InterPro" id="IPR002110">
    <property type="entry name" value="Ankyrin_rpt"/>
</dbReference>
<name>A0A5E4QSC8_9NEOP</name>
<dbReference type="Pfam" id="PF12796">
    <property type="entry name" value="Ank_2"/>
    <property type="match status" value="1"/>
</dbReference>
<dbReference type="Gene3D" id="1.25.40.20">
    <property type="entry name" value="Ankyrin repeat-containing domain"/>
    <property type="match status" value="1"/>
</dbReference>